<keyword evidence="1" id="KW-0812">Transmembrane</keyword>
<name>A0A8J2ZTU8_9BACL</name>
<evidence type="ECO:0000313" key="3">
    <source>
        <dbReference type="Proteomes" id="UP000656813"/>
    </source>
</evidence>
<reference evidence="2" key="1">
    <citation type="journal article" date="2014" name="Int. J. Syst. Evol. Microbiol.">
        <title>Complete genome sequence of Corynebacterium casei LMG S-19264T (=DSM 44701T), isolated from a smear-ripened cheese.</title>
        <authorList>
            <consortium name="US DOE Joint Genome Institute (JGI-PGF)"/>
            <person name="Walter F."/>
            <person name="Albersmeier A."/>
            <person name="Kalinowski J."/>
            <person name="Ruckert C."/>
        </authorList>
    </citation>
    <scope>NUCLEOTIDE SEQUENCE</scope>
    <source>
        <strain evidence="2">CGMCC 1.12777</strain>
    </source>
</reference>
<keyword evidence="1" id="KW-0472">Membrane</keyword>
<proteinExistence type="predicted"/>
<dbReference type="Proteomes" id="UP000656813">
    <property type="component" value="Unassembled WGS sequence"/>
</dbReference>
<dbReference type="AlphaFoldDB" id="A0A8J2ZTU8"/>
<comment type="caution">
    <text evidence="2">The sequence shown here is derived from an EMBL/GenBank/DDBJ whole genome shotgun (WGS) entry which is preliminary data.</text>
</comment>
<dbReference type="EMBL" id="BMFV01000006">
    <property type="protein sequence ID" value="GGH78243.1"/>
    <property type="molecule type" value="Genomic_DNA"/>
</dbReference>
<protein>
    <submittedName>
        <fullName evidence="2">Uncharacterized protein</fullName>
    </submittedName>
</protein>
<sequence length="82" mass="9228">MDRMLILADSAENGFFGKGFFFPYLDGMILSFVVTVIARIILLTTFKLDGDNITFGSVMSTTRFCINESSINFGHFFSSFVF</sequence>
<keyword evidence="3" id="KW-1185">Reference proteome</keyword>
<evidence type="ECO:0000256" key="1">
    <source>
        <dbReference type="SAM" id="Phobius"/>
    </source>
</evidence>
<feature type="transmembrane region" description="Helical" evidence="1">
    <location>
        <begin position="20"/>
        <end position="42"/>
    </location>
</feature>
<evidence type="ECO:0000313" key="2">
    <source>
        <dbReference type="EMBL" id="GGH78243.1"/>
    </source>
</evidence>
<gene>
    <name evidence="2" type="ORF">GCM10007096_11370</name>
</gene>
<organism evidence="2 3">
    <name type="scientific">Pullulanibacillus pueri</name>
    <dbReference type="NCBI Taxonomy" id="1437324"/>
    <lineage>
        <taxon>Bacteria</taxon>
        <taxon>Bacillati</taxon>
        <taxon>Bacillota</taxon>
        <taxon>Bacilli</taxon>
        <taxon>Bacillales</taxon>
        <taxon>Sporolactobacillaceae</taxon>
        <taxon>Pullulanibacillus</taxon>
    </lineage>
</organism>
<accession>A0A8J2ZTU8</accession>
<keyword evidence="1" id="KW-1133">Transmembrane helix</keyword>
<reference evidence="2" key="2">
    <citation type="submission" date="2020-09" db="EMBL/GenBank/DDBJ databases">
        <authorList>
            <person name="Sun Q."/>
            <person name="Zhou Y."/>
        </authorList>
    </citation>
    <scope>NUCLEOTIDE SEQUENCE</scope>
    <source>
        <strain evidence="2">CGMCC 1.12777</strain>
    </source>
</reference>